<dbReference type="PANTHER" id="PTHR30349">
    <property type="entry name" value="PHAGE INTEGRASE-RELATED"/>
    <property type="match status" value="1"/>
</dbReference>
<reference evidence="8 9" key="1">
    <citation type="submission" date="2020-08" db="EMBL/GenBank/DDBJ databases">
        <title>Genomic Encyclopedia of Type Strains, Phase IV (KMG-IV): sequencing the most valuable type-strain genomes for metagenomic binning, comparative biology and taxonomic classification.</title>
        <authorList>
            <person name="Goeker M."/>
        </authorList>
    </citation>
    <scope>NUCLEOTIDE SEQUENCE [LARGE SCALE GENOMIC DNA]</scope>
    <source>
        <strain evidence="8 9">DSM 5686</strain>
    </source>
</reference>
<evidence type="ECO:0000256" key="1">
    <source>
        <dbReference type="ARBA" id="ARBA00008857"/>
    </source>
</evidence>
<comment type="similarity">
    <text evidence="1">Belongs to the 'phage' integrase family.</text>
</comment>
<dbReference type="InterPro" id="IPR044068">
    <property type="entry name" value="CB"/>
</dbReference>
<dbReference type="Proteomes" id="UP000565455">
    <property type="component" value="Unassembled WGS sequence"/>
</dbReference>
<dbReference type="PROSITE" id="PS51900">
    <property type="entry name" value="CB"/>
    <property type="match status" value="1"/>
</dbReference>
<dbReference type="PANTHER" id="PTHR30349:SF41">
    <property type="entry name" value="INTEGRASE_RECOMBINASE PROTEIN MJ0367-RELATED"/>
    <property type="match status" value="1"/>
</dbReference>
<sequence length="482" mass="53716">MPRVAQGPKAFLEQHGSNWRVTVSVPVAAREIIGRPKLRHDLGTDSLRTANLLKGPYVARFKAQIAEALARAGCAGQSTTQEAMELAKWAREARERFTPQEEWDEYDCIIASRTAEIRSRGAKEVMVPAIDESGPELGYELMPAAVAEARRFGRIAYNSGTPFEEFHATYMAETQVEVRTKADDARSLKLLLGWLRSENIEPEIERITPLRAHAFAKKLPDLACVAPATCNKYISRLSSFWAYLATVTDAAASNPWTKVAHKNTGPKSGEEERPFTDTEIAKLLMGPATPHMRAVIMIGALTGARLDAIVDLKVQDTANGVILFQPRKKETHARYVPIHPALASVIAERCRGKSPKDDIFPEWPAVRKVGSMRERSFKTSNHFTDYRRSIGVDEVVEGKRRARVNFHSFRRWFISRAEQAGVEEDLINAIVGHKRGSIALDVYSEGPVMQRARRAVAKVKLPPLDGSPIHEVQTVRARARPS</sequence>
<organism evidence="8 9">
    <name type="scientific">Methylobacterium fujisawaense</name>
    <dbReference type="NCBI Taxonomy" id="107400"/>
    <lineage>
        <taxon>Bacteria</taxon>
        <taxon>Pseudomonadati</taxon>
        <taxon>Pseudomonadota</taxon>
        <taxon>Alphaproteobacteria</taxon>
        <taxon>Hyphomicrobiales</taxon>
        <taxon>Methylobacteriaceae</taxon>
        <taxon>Methylobacterium</taxon>
    </lineage>
</organism>
<dbReference type="EMBL" id="JACJIM010000018">
    <property type="protein sequence ID" value="MBA9066270.1"/>
    <property type="molecule type" value="Genomic_DNA"/>
</dbReference>
<evidence type="ECO:0000256" key="3">
    <source>
        <dbReference type="ARBA" id="ARBA00023125"/>
    </source>
</evidence>
<dbReference type="InterPro" id="IPR050090">
    <property type="entry name" value="Tyrosine_recombinase_XerCD"/>
</dbReference>
<protein>
    <submittedName>
        <fullName evidence="8">Integrase</fullName>
    </submittedName>
</protein>
<dbReference type="Pfam" id="PF00589">
    <property type="entry name" value="Phage_integrase"/>
    <property type="match status" value="1"/>
</dbReference>
<evidence type="ECO:0000256" key="4">
    <source>
        <dbReference type="ARBA" id="ARBA00023172"/>
    </source>
</evidence>
<dbReference type="Gene3D" id="1.10.443.10">
    <property type="entry name" value="Intergrase catalytic core"/>
    <property type="match status" value="1"/>
</dbReference>
<gene>
    <name evidence="8" type="ORF">GGQ91_005699</name>
</gene>
<feature type="domain" description="Core-binding (CB)" evidence="7">
    <location>
        <begin position="157"/>
        <end position="245"/>
    </location>
</feature>
<keyword evidence="9" id="KW-1185">Reference proteome</keyword>
<dbReference type="RefSeq" id="WP_182593309.1">
    <property type="nucleotide sequence ID" value="NZ_JACJIM010000018.1"/>
</dbReference>
<dbReference type="InterPro" id="IPR013762">
    <property type="entry name" value="Integrase-like_cat_sf"/>
</dbReference>
<evidence type="ECO:0000259" key="7">
    <source>
        <dbReference type="PROSITE" id="PS51900"/>
    </source>
</evidence>
<dbReference type="GeneID" id="96607278"/>
<proteinExistence type="inferred from homology"/>
<evidence type="ECO:0000256" key="2">
    <source>
        <dbReference type="ARBA" id="ARBA00022908"/>
    </source>
</evidence>
<keyword evidence="4" id="KW-0233">DNA recombination</keyword>
<dbReference type="SUPFAM" id="SSF56349">
    <property type="entry name" value="DNA breaking-rejoining enzymes"/>
    <property type="match status" value="1"/>
</dbReference>
<dbReference type="InterPro" id="IPR011010">
    <property type="entry name" value="DNA_brk_join_enz"/>
</dbReference>
<dbReference type="Gene3D" id="1.10.150.130">
    <property type="match status" value="1"/>
</dbReference>
<keyword evidence="2" id="KW-0229">DNA integration</keyword>
<dbReference type="PROSITE" id="PS51898">
    <property type="entry name" value="TYR_RECOMBINASE"/>
    <property type="match status" value="1"/>
</dbReference>
<evidence type="ECO:0000313" key="8">
    <source>
        <dbReference type="EMBL" id="MBA9066270.1"/>
    </source>
</evidence>
<dbReference type="InterPro" id="IPR010998">
    <property type="entry name" value="Integrase_recombinase_N"/>
</dbReference>
<dbReference type="InterPro" id="IPR002104">
    <property type="entry name" value="Integrase_catalytic"/>
</dbReference>
<accession>A0ABR6DJH5</accession>
<evidence type="ECO:0000313" key="9">
    <source>
        <dbReference type="Proteomes" id="UP000565455"/>
    </source>
</evidence>
<comment type="caution">
    <text evidence="8">The sequence shown here is derived from an EMBL/GenBank/DDBJ whole genome shotgun (WGS) entry which is preliminary data.</text>
</comment>
<name>A0ABR6DJH5_9HYPH</name>
<evidence type="ECO:0000256" key="5">
    <source>
        <dbReference type="PROSITE-ProRule" id="PRU01248"/>
    </source>
</evidence>
<keyword evidence="3 5" id="KW-0238">DNA-binding</keyword>
<feature type="domain" description="Tyr recombinase" evidence="6">
    <location>
        <begin position="270"/>
        <end position="457"/>
    </location>
</feature>
<evidence type="ECO:0000259" key="6">
    <source>
        <dbReference type="PROSITE" id="PS51898"/>
    </source>
</evidence>